<organism evidence="2 3">
    <name type="scientific">Mycena albidolilacea</name>
    <dbReference type="NCBI Taxonomy" id="1033008"/>
    <lineage>
        <taxon>Eukaryota</taxon>
        <taxon>Fungi</taxon>
        <taxon>Dikarya</taxon>
        <taxon>Basidiomycota</taxon>
        <taxon>Agaricomycotina</taxon>
        <taxon>Agaricomycetes</taxon>
        <taxon>Agaricomycetidae</taxon>
        <taxon>Agaricales</taxon>
        <taxon>Marasmiineae</taxon>
        <taxon>Mycenaceae</taxon>
        <taxon>Mycena</taxon>
    </lineage>
</organism>
<dbReference type="Proteomes" id="UP001218218">
    <property type="component" value="Unassembled WGS sequence"/>
</dbReference>
<dbReference type="EMBL" id="JARIHO010000022">
    <property type="protein sequence ID" value="KAJ7343780.1"/>
    <property type="molecule type" value="Genomic_DNA"/>
</dbReference>
<comment type="caution">
    <text evidence="2">The sequence shown here is derived from an EMBL/GenBank/DDBJ whole genome shotgun (WGS) entry which is preliminary data.</text>
</comment>
<name>A0AAD7EQJ1_9AGAR</name>
<sequence>MTRFSTTFFVAAVAASLLQANAAPLQLHARAEDVTPNFTQDSQCANSEIVASLLSSALAVLDQAKTKDNAVANDLATLKVMDDSECTTVACRQLTLSF</sequence>
<evidence type="ECO:0000313" key="2">
    <source>
        <dbReference type="EMBL" id="KAJ7343780.1"/>
    </source>
</evidence>
<protein>
    <submittedName>
        <fullName evidence="2">Uncharacterized protein</fullName>
    </submittedName>
</protein>
<keyword evidence="3" id="KW-1185">Reference proteome</keyword>
<reference evidence="2" key="1">
    <citation type="submission" date="2023-03" db="EMBL/GenBank/DDBJ databases">
        <title>Massive genome expansion in bonnet fungi (Mycena s.s.) driven by repeated elements and novel gene families across ecological guilds.</title>
        <authorList>
            <consortium name="Lawrence Berkeley National Laboratory"/>
            <person name="Harder C.B."/>
            <person name="Miyauchi S."/>
            <person name="Viragh M."/>
            <person name="Kuo A."/>
            <person name="Thoen E."/>
            <person name="Andreopoulos B."/>
            <person name="Lu D."/>
            <person name="Skrede I."/>
            <person name="Drula E."/>
            <person name="Henrissat B."/>
            <person name="Morin E."/>
            <person name="Kohler A."/>
            <person name="Barry K."/>
            <person name="LaButti K."/>
            <person name="Morin E."/>
            <person name="Salamov A."/>
            <person name="Lipzen A."/>
            <person name="Mereny Z."/>
            <person name="Hegedus B."/>
            <person name="Baldrian P."/>
            <person name="Stursova M."/>
            <person name="Weitz H."/>
            <person name="Taylor A."/>
            <person name="Grigoriev I.V."/>
            <person name="Nagy L.G."/>
            <person name="Martin F."/>
            <person name="Kauserud H."/>
        </authorList>
    </citation>
    <scope>NUCLEOTIDE SEQUENCE</scope>
    <source>
        <strain evidence="2">CBHHK002</strain>
    </source>
</reference>
<feature type="chain" id="PRO_5042236284" evidence="1">
    <location>
        <begin position="23"/>
        <end position="98"/>
    </location>
</feature>
<feature type="signal peptide" evidence="1">
    <location>
        <begin position="1"/>
        <end position="22"/>
    </location>
</feature>
<dbReference type="AlphaFoldDB" id="A0AAD7EQJ1"/>
<evidence type="ECO:0000313" key="3">
    <source>
        <dbReference type="Proteomes" id="UP001218218"/>
    </source>
</evidence>
<accession>A0AAD7EQJ1</accession>
<evidence type="ECO:0000256" key="1">
    <source>
        <dbReference type="SAM" id="SignalP"/>
    </source>
</evidence>
<proteinExistence type="predicted"/>
<keyword evidence="1" id="KW-0732">Signal</keyword>
<gene>
    <name evidence="2" type="ORF">DFH08DRAFT_871268</name>
</gene>